<organism evidence="2 3">
    <name type="scientific">Streptomyces similanensis</name>
    <dbReference type="NCBI Taxonomy" id="1274988"/>
    <lineage>
        <taxon>Bacteria</taxon>
        <taxon>Bacillati</taxon>
        <taxon>Actinomycetota</taxon>
        <taxon>Actinomycetes</taxon>
        <taxon>Kitasatosporales</taxon>
        <taxon>Streptomycetaceae</taxon>
        <taxon>Streptomyces</taxon>
    </lineage>
</organism>
<comment type="caution">
    <text evidence="2">The sequence shown here is derived from an EMBL/GenBank/DDBJ whole genome shotgun (WGS) entry which is preliminary data.</text>
</comment>
<sequence length="93" mass="9614">MRHGAARERLDHLGQQPPVPGEQLLMAGDVVQVQHRRVVQRRGQASGERGLPGAGVPVDADETDRTAGRRKAAELGGEGVDGGSRSASAAAGI</sequence>
<evidence type="ECO:0000256" key="1">
    <source>
        <dbReference type="SAM" id="MobiDB-lite"/>
    </source>
</evidence>
<dbReference type="Proteomes" id="UP001500124">
    <property type="component" value="Unassembled WGS sequence"/>
</dbReference>
<feature type="compositionally biased region" description="Basic and acidic residues" evidence="1">
    <location>
        <begin position="63"/>
        <end position="73"/>
    </location>
</feature>
<name>A0ABP9JZ35_9ACTN</name>
<accession>A0ABP9JZ35</accession>
<gene>
    <name evidence="2" type="ORF">GCM10023336_13730</name>
</gene>
<feature type="compositionally biased region" description="Low complexity" evidence="1">
    <location>
        <begin position="83"/>
        <end position="93"/>
    </location>
</feature>
<feature type="compositionally biased region" description="Basic and acidic residues" evidence="1">
    <location>
        <begin position="1"/>
        <end position="12"/>
    </location>
</feature>
<dbReference type="EMBL" id="BAABKC010000018">
    <property type="protein sequence ID" value="GAA5047945.1"/>
    <property type="molecule type" value="Genomic_DNA"/>
</dbReference>
<feature type="region of interest" description="Disordered" evidence="1">
    <location>
        <begin position="1"/>
        <end position="21"/>
    </location>
</feature>
<evidence type="ECO:0000313" key="2">
    <source>
        <dbReference type="EMBL" id="GAA5047945.1"/>
    </source>
</evidence>
<reference evidence="3" key="1">
    <citation type="journal article" date="2019" name="Int. J. Syst. Evol. Microbiol.">
        <title>The Global Catalogue of Microorganisms (GCM) 10K type strain sequencing project: providing services to taxonomists for standard genome sequencing and annotation.</title>
        <authorList>
            <consortium name="The Broad Institute Genomics Platform"/>
            <consortium name="The Broad Institute Genome Sequencing Center for Infectious Disease"/>
            <person name="Wu L."/>
            <person name="Ma J."/>
        </authorList>
    </citation>
    <scope>NUCLEOTIDE SEQUENCE [LARGE SCALE GENOMIC DNA]</scope>
    <source>
        <strain evidence="3">JCM 18410</strain>
    </source>
</reference>
<keyword evidence="3" id="KW-1185">Reference proteome</keyword>
<evidence type="ECO:0000313" key="3">
    <source>
        <dbReference type="Proteomes" id="UP001500124"/>
    </source>
</evidence>
<protein>
    <submittedName>
        <fullName evidence="2">Uncharacterized protein</fullName>
    </submittedName>
</protein>
<feature type="region of interest" description="Disordered" evidence="1">
    <location>
        <begin position="40"/>
        <end position="93"/>
    </location>
</feature>
<proteinExistence type="predicted"/>